<dbReference type="EMBL" id="CAJFCI010000080">
    <property type="protein sequence ID" value="CAD5109918.1"/>
    <property type="molecule type" value="Genomic_DNA"/>
</dbReference>
<dbReference type="SUPFAM" id="SSF52540">
    <property type="entry name" value="P-loop containing nucleoside triphosphate hydrolases"/>
    <property type="match status" value="1"/>
</dbReference>
<feature type="transmembrane region" description="Helical" evidence="8">
    <location>
        <begin position="60"/>
        <end position="93"/>
    </location>
</feature>
<dbReference type="NCBIfam" id="NF010450">
    <property type="entry name" value="PRK13876.1"/>
    <property type="match status" value="1"/>
</dbReference>
<dbReference type="Gene3D" id="3.40.50.300">
    <property type="entry name" value="P-loop containing nucleotide triphosphate hydrolases"/>
    <property type="match status" value="1"/>
</dbReference>
<organism evidence="9 10">
    <name type="scientific">Zestomonas carbonaria</name>
    <dbReference type="NCBI Taxonomy" id="2762745"/>
    <lineage>
        <taxon>Bacteria</taxon>
        <taxon>Pseudomonadati</taxon>
        <taxon>Pseudomonadota</taxon>
        <taxon>Gammaproteobacteria</taxon>
        <taxon>Pseudomonadales</taxon>
        <taxon>Pseudomonadaceae</taxon>
        <taxon>Zestomonas</taxon>
    </lineage>
</organism>
<evidence type="ECO:0000256" key="6">
    <source>
        <dbReference type="ARBA" id="ARBA00023136"/>
    </source>
</evidence>
<reference evidence="9 10" key="1">
    <citation type="submission" date="2020-08" db="EMBL/GenBank/DDBJ databases">
        <authorList>
            <person name="Criscuolo A."/>
        </authorList>
    </citation>
    <scope>NUCLEOTIDE SEQUENCE [LARGE SCALE GENOMIC DNA]</scope>
    <source>
        <strain evidence="9">CIP111764</strain>
    </source>
</reference>
<gene>
    <name evidence="9" type="primary">traG_2</name>
    <name evidence="9" type="ORF">PSEWESI4_04234</name>
</gene>
<keyword evidence="3" id="KW-1003">Cell membrane</keyword>
<dbReference type="GO" id="GO:0005886">
    <property type="term" value="C:plasma membrane"/>
    <property type="evidence" value="ECO:0007669"/>
    <property type="project" value="UniProtKB-SubCell"/>
</dbReference>
<dbReference type="InterPro" id="IPR051539">
    <property type="entry name" value="T4SS-coupling_protein"/>
</dbReference>
<evidence type="ECO:0000256" key="7">
    <source>
        <dbReference type="SAM" id="MobiDB-lite"/>
    </source>
</evidence>
<feature type="transmembrane region" description="Helical" evidence="8">
    <location>
        <begin position="7"/>
        <end position="25"/>
    </location>
</feature>
<evidence type="ECO:0000256" key="2">
    <source>
        <dbReference type="ARBA" id="ARBA00008806"/>
    </source>
</evidence>
<evidence type="ECO:0000256" key="8">
    <source>
        <dbReference type="SAM" id="Phobius"/>
    </source>
</evidence>
<keyword evidence="6 8" id="KW-0472">Membrane</keyword>
<protein>
    <submittedName>
        <fullName evidence="9">Conjugal transfer protein TraG</fullName>
    </submittedName>
</protein>
<evidence type="ECO:0000256" key="1">
    <source>
        <dbReference type="ARBA" id="ARBA00004651"/>
    </source>
</evidence>
<dbReference type="PANTHER" id="PTHR37937:SF1">
    <property type="entry name" value="CONJUGATIVE TRANSFER: DNA TRANSPORT"/>
    <property type="match status" value="1"/>
</dbReference>
<comment type="caution">
    <text evidence="9">The sequence shown here is derived from an EMBL/GenBank/DDBJ whole genome shotgun (WGS) entry which is preliminary data.</text>
</comment>
<keyword evidence="5 8" id="KW-1133">Transmembrane helix</keyword>
<evidence type="ECO:0000256" key="4">
    <source>
        <dbReference type="ARBA" id="ARBA00022692"/>
    </source>
</evidence>
<proteinExistence type="inferred from homology"/>
<name>A0A7U7ESA7_9GAMM</name>
<dbReference type="PANTHER" id="PTHR37937">
    <property type="entry name" value="CONJUGATIVE TRANSFER: DNA TRANSPORT"/>
    <property type="match status" value="1"/>
</dbReference>
<dbReference type="RefSeq" id="WP_187673224.1">
    <property type="nucleotide sequence ID" value="NZ_CAJFCI010000080.1"/>
</dbReference>
<feature type="region of interest" description="Disordered" evidence="7">
    <location>
        <begin position="572"/>
        <end position="645"/>
    </location>
</feature>
<keyword evidence="10" id="KW-1185">Reference proteome</keyword>
<dbReference type="Proteomes" id="UP000583387">
    <property type="component" value="Unassembled WGS sequence"/>
</dbReference>
<dbReference type="Pfam" id="PF02534">
    <property type="entry name" value="T4SS-DNA_transf"/>
    <property type="match status" value="1"/>
</dbReference>
<dbReference type="AlphaFoldDB" id="A0A7U7ESA7"/>
<dbReference type="CDD" id="cd01127">
    <property type="entry name" value="TrwB_TraG_TraD_VirD4"/>
    <property type="match status" value="1"/>
</dbReference>
<accession>A0A7U7ESA7</accession>
<evidence type="ECO:0000313" key="10">
    <source>
        <dbReference type="Proteomes" id="UP000583387"/>
    </source>
</evidence>
<comment type="subcellular location">
    <subcellularLocation>
        <location evidence="1">Cell membrane</location>
        <topology evidence="1">Multi-pass membrane protein</topology>
    </subcellularLocation>
</comment>
<keyword evidence="4 8" id="KW-0812">Transmembrane</keyword>
<evidence type="ECO:0000313" key="9">
    <source>
        <dbReference type="EMBL" id="CAD5109918.1"/>
    </source>
</evidence>
<sequence>MQGTNVLFGQIAAVFGIVIAGVWIATQWTAAALGHQVRLGPPWFDCFGTPVYHPWRLFDWWFFFGAYAPQVFDIGGAIAAASGLVAVGVAIAMSIRRSRQSRLVTTYGSARWAEVADIRKAGLDRPAGVFLGLHGDRYLRHEGPEHVLAFAPTRSGKGVGLVVPTLLSWPASAVIHDIKGENWNLTAGWRSRFSHCLLFNPTDPLSAAYNPLLEVRRGSHEVRDVQNIADILVDPEGALERRNHWEKTSHALLVGAILHVLYAGEDKTLRGVANFLSDPECPFEVTLHRMMTTRHLGEGTHPVVASAAREVLNKSENERSGVLSTAMSFLGLYRDPTVAEVTSRCDWRIADLIAAGHPLSLYLVVPPSDISRTKPLIRLILNQIGRRLTESLDGGDGVERRHTLLLMLDEFPALGRLDFFESALAFMAGYGLRAFLISQSLNQIDKAYGQNHSILDNCHVRVTFATNDERTAKRISETLGTATELRAQRNYAGHRLAPWLGHLMVSRQETARPLLTPGEVMQLPPDEAVVMVSSVAPIRARKLRYYSDANFKRRVLPPPVLVAGRYADAPPVRGDDWSGLAMPVTPASSGLGDGLAADTADDGGPRRQPELSETVDYNPEQAPACSDLSLLDDDDPQPVLPRQLDPAMQRVARLASLDPNDGIEL</sequence>
<dbReference type="InterPro" id="IPR027417">
    <property type="entry name" value="P-loop_NTPase"/>
</dbReference>
<evidence type="ECO:0000256" key="5">
    <source>
        <dbReference type="ARBA" id="ARBA00022989"/>
    </source>
</evidence>
<comment type="similarity">
    <text evidence="2">Belongs to the VirD4/TraG family.</text>
</comment>
<dbReference type="InterPro" id="IPR003688">
    <property type="entry name" value="TraG/VirD4"/>
</dbReference>
<evidence type="ECO:0000256" key="3">
    <source>
        <dbReference type="ARBA" id="ARBA00022475"/>
    </source>
</evidence>